<dbReference type="SUPFAM" id="SSF53335">
    <property type="entry name" value="S-adenosyl-L-methionine-dependent methyltransferases"/>
    <property type="match status" value="1"/>
</dbReference>
<proteinExistence type="inferred from homology"/>
<dbReference type="EC" id="2.1.1.72" evidence="2"/>
<dbReference type="GO" id="GO:0043565">
    <property type="term" value="F:sequence-specific DNA binding"/>
    <property type="evidence" value="ECO:0007669"/>
    <property type="project" value="TreeGrafter"/>
</dbReference>
<dbReference type="Gene3D" id="1.10.1020.10">
    <property type="entry name" value="Adenine-specific Methyltransferase, Domain 2"/>
    <property type="match status" value="1"/>
</dbReference>
<evidence type="ECO:0000256" key="4">
    <source>
        <dbReference type="ARBA" id="ARBA00022679"/>
    </source>
</evidence>
<name>A0AAE4SFV3_9EURY</name>
<accession>A0AAE4SFV3</accession>
<reference evidence="7" key="1">
    <citation type="submission" date="2023-06" db="EMBL/GenBank/DDBJ databases">
        <title>Genome sequence of Methanosarcinaceae archaeon Ag5.</title>
        <authorList>
            <person name="Protasov E."/>
            <person name="Platt K."/>
            <person name="Poehlein A."/>
            <person name="Daniel R."/>
            <person name="Brune A."/>
        </authorList>
    </citation>
    <scope>NUCLEOTIDE SEQUENCE</scope>
    <source>
        <strain evidence="7">Ag5</strain>
    </source>
</reference>
<comment type="catalytic activity">
    <reaction evidence="6">
        <text>a 2'-deoxyadenosine in DNA + S-adenosyl-L-methionine = an N(6)-methyl-2'-deoxyadenosine in DNA + S-adenosyl-L-homocysteine + H(+)</text>
        <dbReference type="Rhea" id="RHEA:15197"/>
        <dbReference type="Rhea" id="RHEA-COMP:12418"/>
        <dbReference type="Rhea" id="RHEA-COMP:12419"/>
        <dbReference type="ChEBI" id="CHEBI:15378"/>
        <dbReference type="ChEBI" id="CHEBI:57856"/>
        <dbReference type="ChEBI" id="CHEBI:59789"/>
        <dbReference type="ChEBI" id="CHEBI:90615"/>
        <dbReference type="ChEBI" id="CHEBI:90616"/>
        <dbReference type="EC" id="2.1.1.72"/>
    </reaction>
</comment>
<dbReference type="GO" id="GO:0032259">
    <property type="term" value="P:methylation"/>
    <property type="evidence" value="ECO:0007669"/>
    <property type="project" value="UniProtKB-KW"/>
</dbReference>
<dbReference type="PANTHER" id="PTHR30481">
    <property type="entry name" value="DNA ADENINE METHYLASE"/>
    <property type="match status" value="1"/>
</dbReference>
<dbReference type="EMBL" id="JAWDKD010000021">
    <property type="protein sequence ID" value="MDV0447715.1"/>
    <property type="molecule type" value="Genomic_DNA"/>
</dbReference>
<evidence type="ECO:0000313" key="8">
    <source>
        <dbReference type="Proteomes" id="UP001271789"/>
    </source>
</evidence>
<organism evidence="7 8">
    <name type="scientific">Methanolapillus africanus</name>
    <dbReference type="NCBI Taxonomy" id="3028297"/>
    <lineage>
        <taxon>Archaea</taxon>
        <taxon>Methanobacteriati</taxon>
        <taxon>Methanobacteriota</taxon>
        <taxon>Stenosarchaea group</taxon>
        <taxon>Methanomicrobia</taxon>
        <taxon>Methanosarcinales</taxon>
        <taxon>Methanosarcinaceae</taxon>
        <taxon>Methanolapillus</taxon>
    </lineage>
</organism>
<evidence type="ECO:0000256" key="6">
    <source>
        <dbReference type="ARBA" id="ARBA00047942"/>
    </source>
</evidence>
<evidence type="ECO:0000256" key="3">
    <source>
        <dbReference type="ARBA" id="ARBA00022603"/>
    </source>
</evidence>
<comment type="similarity">
    <text evidence="1">Belongs to the N(4)/N(6)-methyltransferase family.</text>
</comment>
<dbReference type="GO" id="GO:1904047">
    <property type="term" value="F:S-adenosyl-L-methionine binding"/>
    <property type="evidence" value="ECO:0007669"/>
    <property type="project" value="TreeGrafter"/>
</dbReference>
<keyword evidence="5" id="KW-0949">S-adenosyl-L-methionine</keyword>
<dbReference type="Proteomes" id="UP001271789">
    <property type="component" value="Unassembled WGS sequence"/>
</dbReference>
<dbReference type="PANTHER" id="PTHR30481:SF2">
    <property type="entry name" value="SITE-SPECIFIC DNA-METHYLTRANSFERASE (ADENINE-SPECIFIC)"/>
    <property type="match status" value="1"/>
</dbReference>
<keyword evidence="4 7" id="KW-0808">Transferase</keyword>
<keyword evidence="8" id="KW-1185">Reference proteome</keyword>
<evidence type="ECO:0000256" key="5">
    <source>
        <dbReference type="ARBA" id="ARBA00022691"/>
    </source>
</evidence>
<gene>
    <name evidence="7" type="primary">dpnM</name>
    <name evidence="7" type="ORF">MsAg5_16270</name>
</gene>
<evidence type="ECO:0000256" key="2">
    <source>
        <dbReference type="ARBA" id="ARBA00011900"/>
    </source>
</evidence>
<dbReference type="PIRSF" id="PIRSF000398">
    <property type="entry name" value="M_m6A_EcoRV"/>
    <property type="match status" value="1"/>
</dbReference>
<dbReference type="NCBIfam" id="TIGR00571">
    <property type="entry name" value="dam"/>
    <property type="match status" value="1"/>
</dbReference>
<evidence type="ECO:0000313" key="7">
    <source>
        <dbReference type="EMBL" id="MDV0447715.1"/>
    </source>
</evidence>
<dbReference type="GO" id="GO:0009307">
    <property type="term" value="P:DNA restriction-modification system"/>
    <property type="evidence" value="ECO:0007669"/>
    <property type="project" value="InterPro"/>
</dbReference>
<sequence length="274" mass="32327">MQKTIKTALRYPGGKSRALKQILPMFPKEFSEYREPFIGGGSVFISQIQQNSNRKYWINDFNYDLYCFWDQVQKNCDEMVQDLKDIKSRTRSGKKLYEKLKVKEEDDIYQNAVRFFILNRITFSGLAECGGYSNESFEKRFTESSIERLRPLSDLLKDVTITNMDYEKVMTNCHKDTFIFLDPPYLNVKESRLYGVKGNLHRDFDHERFADTVEKCGNKCKWLITCDDSPEIRELFGFAEIKEWELQYGVNNRKESKQAKKGKEVFISNYKING</sequence>
<dbReference type="AlphaFoldDB" id="A0AAE4SFV3"/>
<dbReference type="InterPro" id="IPR012327">
    <property type="entry name" value="MeTrfase_D12"/>
</dbReference>
<dbReference type="InterPro" id="IPR029063">
    <property type="entry name" value="SAM-dependent_MTases_sf"/>
</dbReference>
<dbReference type="GO" id="GO:0009007">
    <property type="term" value="F:site-specific DNA-methyltransferase (adenine-specific) activity"/>
    <property type="evidence" value="ECO:0007669"/>
    <property type="project" value="UniProtKB-EC"/>
</dbReference>
<protein>
    <recommendedName>
        <fullName evidence="2">site-specific DNA-methyltransferase (adenine-specific)</fullName>
        <ecNumber evidence="2">2.1.1.72</ecNumber>
    </recommendedName>
</protein>
<evidence type="ECO:0000256" key="1">
    <source>
        <dbReference type="ARBA" id="ARBA00006594"/>
    </source>
</evidence>
<comment type="caution">
    <text evidence="7">The sequence shown here is derived from an EMBL/GenBank/DDBJ whole genome shotgun (WGS) entry which is preliminary data.</text>
</comment>
<dbReference type="Pfam" id="PF02086">
    <property type="entry name" value="MethyltransfD12"/>
    <property type="match status" value="1"/>
</dbReference>
<dbReference type="RefSeq" id="WP_338100154.1">
    <property type="nucleotide sequence ID" value="NZ_JAWDKD010000021.1"/>
</dbReference>
<dbReference type="InterPro" id="IPR012263">
    <property type="entry name" value="M_m6A_EcoRV"/>
</dbReference>
<dbReference type="PRINTS" id="PR00505">
    <property type="entry name" value="D12N6MTFRASE"/>
</dbReference>
<dbReference type="GO" id="GO:0006298">
    <property type="term" value="P:mismatch repair"/>
    <property type="evidence" value="ECO:0007669"/>
    <property type="project" value="TreeGrafter"/>
</dbReference>
<keyword evidence="3 7" id="KW-0489">Methyltransferase</keyword>
<dbReference type="Gene3D" id="3.40.50.150">
    <property type="entry name" value="Vaccinia Virus protein VP39"/>
    <property type="match status" value="1"/>
</dbReference>
<dbReference type="InterPro" id="IPR023095">
    <property type="entry name" value="Ade_MeTrfase_dom_2"/>
</dbReference>